<sequence length="354" mass="40316" precursor="true">MKRILFPLLVLLFVLGIYAYMGTDIYDFSNKDLKVIHDADRIAVQLVAEKRVKNNAFIEKFRNYLDENGKAGIAVNTLQRIKQVQTLSSDLLQQSNEIRAQWLQNPDDKPTELLITFGESQEEYISKLRSFTEISLSNSEILNPLFTDPTKNNILSKSENDLEKTFVQQNEFDVEEFVAYFDNLPVAVRLYALTSIDAAIANREAEAIYFLSQKIEYPIFEIDNLVSVVTPTEVVLSEGDMYQAKMKVVGVSSFTKPQLEVENPAIYQDLKTNEKNGIATISFVAQADDYDERGLAFKTWTAKVKIQLLNGKDSTFVLQENYIVRKNRNGNPTTTTEINPNESNIIYDEPTSIE</sequence>
<keyword evidence="3" id="KW-1185">Reference proteome</keyword>
<dbReference type="STRING" id="880071.Fleli_0209"/>
<gene>
    <name evidence="2" type="ordered locus">Fleli_0209</name>
</gene>
<evidence type="ECO:0000259" key="1">
    <source>
        <dbReference type="Pfam" id="PF21601"/>
    </source>
</evidence>
<dbReference type="Proteomes" id="UP000006054">
    <property type="component" value="Chromosome"/>
</dbReference>
<organism evidence="2 3">
    <name type="scientific">Bernardetia litoralis (strain ATCC 23117 / DSM 6794 / NBRC 15988 / NCIMB 1366 / Fx l1 / Sio-4)</name>
    <name type="common">Flexibacter litoralis</name>
    <dbReference type="NCBI Taxonomy" id="880071"/>
    <lineage>
        <taxon>Bacteria</taxon>
        <taxon>Pseudomonadati</taxon>
        <taxon>Bacteroidota</taxon>
        <taxon>Cytophagia</taxon>
        <taxon>Cytophagales</taxon>
        <taxon>Bernardetiaceae</taxon>
        <taxon>Bernardetia</taxon>
    </lineage>
</organism>
<reference evidence="3" key="1">
    <citation type="submission" date="2012-06" db="EMBL/GenBank/DDBJ databases">
        <title>The complete genome of Flexibacter litoralis DSM 6794.</title>
        <authorList>
            <person name="Lucas S."/>
            <person name="Copeland A."/>
            <person name="Lapidus A."/>
            <person name="Glavina del Rio T."/>
            <person name="Dalin E."/>
            <person name="Tice H."/>
            <person name="Bruce D."/>
            <person name="Goodwin L."/>
            <person name="Pitluck S."/>
            <person name="Peters L."/>
            <person name="Ovchinnikova G."/>
            <person name="Lu M."/>
            <person name="Kyrpides N."/>
            <person name="Mavromatis K."/>
            <person name="Ivanova N."/>
            <person name="Brettin T."/>
            <person name="Detter J.C."/>
            <person name="Han C."/>
            <person name="Larimer F."/>
            <person name="Land M."/>
            <person name="Hauser L."/>
            <person name="Markowitz V."/>
            <person name="Cheng J.-F."/>
            <person name="Hugenholtz P."/>
            <person name="Woyke T."/>
            <person name="Wu D."/>
            <person name="Spring S."/>
            <person name="Lang E."/>
            <person name="Kopitz M."/>
            <person name="Brambilla E."/>
            <person name="Klenk H.-P."/>
            <person name="Eisen J.A."/>
        </authorList>
    </citation>
    <scope>NUCLEOTIDE SEQUENCE [LARGE SCALE GENOMIC DNA]</scope>
    <source>
        <strain evidence="3">ATCC 23117 / DSM 6794 / NBRC 15988 / NCIMB 1366 / Sio-4</strain>
    </source>
</reference>
<name>I4AFH0_BERLS</name>
<evidence type="ECO:0000313" key="2">
    <source>
        <dbReference type="EMBL" id="AFM02705.1"/>
    </source>
</evidence>
<proteinExistence type="predicted"/>
<evidence type="ECO:0000313" key="3">
    <source>
        <dbReference type="Proteomes" id="UP000006054"/>
    </source>
</evidence>
<dbReference type="AlphaFoldDB" id="I4AFH0"/>
<dbReference type="RefSeq" id="WP_014796170.1">
    <property type="nucleotide sequence ID" value="NC_018018.1"/>
</dbReference>
<dbReference type="EMBL" id="CP003345">
    <property type="protein sequence ID" value="AFM02705.1"/>
    <property type="molecule type" value="Genomic_DNA"/>
</dbReference>
<feature type="domain" description="Gliding motility-associated protein GldM first immunoglobulin-like" evidence="1">
    <location>
        <begin position="221"/>
        <end position="325"/>
    </location>
</feature>
<protein>
    <recommendedName>
        <fullName evidence="1">Gliding motility-associated protein GldM first immunoglobulin-like domain-containing protein</fullName>
    </recommendedName>
</protein>
<dbReference type="HOGENOM" id="CLU_782455_0_0_10"/>
<dbReference type="Pfam" id="PF21601">
    <property type="entry name" value="GldM_2nd"/>
    <property type="match status" value="1"/>
</dbReference>
<dbReference type="KEGG" id="fli:Fleli_0209"/>
<accession>I4AFH0</accession>
<dbReference type="InterPro" id="IPR048405">
    <property type="entry name" value="GldM_Ig-like-1"/>
</dbReference>